<accession>A0A7W3JLP6</accession>
<organism evidence="7 8">
    <name type="scientific">Microbacterium halimionae</name>
    <dbReference type="NCBI Taxonomy" id="1526413"/>
    <lineage>
        <taxon>Bacteria</taxon>
        <taxon>Bacillati</taxon>
        <taxon>Actinomycetota</taxon>
        <taxon>Actinomycetes</taxon>
        <taxon>Micrococcales</taxon>
        <taxon>Microbacteriaceae</taxon>
        <taxon>Microbacterium</taxon>
    </lineage>
</organism>
<evidence type="ECO:0000256" key="6">
    <source>
        <dbReference type="SAM" id="Phobius"/>
    </source>
</evidence>
<dbReference type="GO" id="GO:0005886">
    <property type="term" value="C:plasma membrane"/>
    <property type="evidence" value="ECO:0007669"/>
    <property type="project" value="UniProtKB-SubCell"/>
</dbReference>
<evidence type="ECO:0000256" key="1">
    <source>
        <dbReference type="ARBA" id="ARBA00004651"/>
    </source>
</evidence>
<feature type="transmembrane region" description="Helical" evidence="6">
    <location>
        <begin position="99"/>
        <end position="121"/>
    </location>
</feature>
<dbReference type="Pfam" id="PF01943">
    <property type="entry name" value="Polysacc_synt"/>
    <property type="match status" value="1"/>
</dbReference>
<evidence type="ECO:0000256" key="2">
    <source>
        <dbReference type="ARBA" id="ARBA00022475"/>
    </source>
</evidence>
<feature type="transmembrane region" description="Helical" evidence="6">
    <location>
        <begin position="260"/>
        <end position="286"/>
    </location>
</feature>
<dbReference type="PANTHER" id="PTHR30250">
    <property type="entry name" value="PST FAMILY PREDICTED COLANIC ACID TRANSPORTER"/>
    <property type="match status" value="1"/>
</dbReference>
<evidence type="ECO:0000256" key="3">
    <source>
        <dbReference type="ARBA" id="ARBA00022692"/>
    </source>
</evidence>
<evidence type="ECO:0000313" key="7">
    <source>
        <dbReference type="EMBL" id="MBA8814999.1"/>
    </source>
</evidence>
<dbReference type="PANTHER" id="PTHR30250:SF26">
    <property type="entry name" value="PSMA PROTEIN"/>
    <property type="match status" value="1"/>
</dbReference>
<feature type="transmembrane region" description="Helical" evidence="6">
    <location>
        <begin position="218"/>
        <end position="240"/>
    </location>
</feature>
<dbReference type="EMBL" id="JACGWY010000001">
    <property type="protein sequence ID" value="MBA8814999.1"/>
    <property type="molecule type" value="Genomic_DNA"/>
</dbReference>
<feature type="transmembrane region" description="Helical" evidence="6">
    <location>
        <begin position="366"/>
        <end position="387"/>
    </location>
</feature>
<feature type="transmembrane region" description="Helical" evidence="6">
    <location>
        <begin position="160"/>
        <end position="180"/>
    </location>
</feature>
<reference evidence="7 8" key="1">
    <citation type="submission" date="2020-07" db="EMBL/GenBank/DDBJ databases">
        <title>Sequencing the genomes of 1000 actinobacteria strains.</title>
        <authorList>
            <person name="Klenk H.-P."/>
        </authorList>
    </citation>
    <scope>NUCLEOTIDE SEQUENCE [LARGE SCALE GENOMIC DNA]</scope>
    <source>
        <strain evidence="7 8">DSM 27576</strain>
    </source>
</reference>
<dbReference type="Proteomes" id="UP000526083">
    <property type="component" value="Unassembled WGS sequence"/>
</dbReference>
<evidence type="ECO:0000256" key="4">
    <source>
        <dbReference type="ARBA" id="ARBA00022989"/>
    </source>
</evidence>
<dbReference type="RefSeq" id="WP_167044698.1">
    <property type="nucleotide sequence ID" value="NZ_JAAOZB010000001.1"/>
</dbReference>
<feature type="transmembrane region" description="Helical" evidence="6">
    <location>
        <begin position="61"/>
        <end position="79"/>
    </location>
</feature>
<feature type="transmembrane region" description="Helical" evidence="6">
    <location>
        <begin position="340"/>
        <end position="359"/>
    </location>
</feature>
<feature type="transmembrane region" description="Helical" evidence="6">
    <location>
        <begin position="127"/>
        <end position="148"/>
    </location>
</feature>
<feature type="transmembrane region" description="Helical" evidence="6">
    <location>
        <begin position="21"/>
        <end position="41"/>
    </location>
</feature>
<gene>
    <name evidence="7" type="ORF">FHX48_000051</name>
</gene>
<protein>
    <submittedName>
        <fullName evidence="7">O-antigen/teichoic acid export membrane protein</fullName>
    </submittedName>
</protein>
<keyword evidence="3 6" id="KW-0812">Transmembrane</keyword>
<name>A0A7W3JLP6_9MICO</name>
<keyword evidence="4 6" id="KW-1133">Transmembrane helix</keyword>
<evidence type="ECO:0000313" key="8">
    <source>
        <dbReference type="Proteomes" id="UP000526083"/>
    </source>
</evidence>
<comment type="caution">
    <text evidence="7">The sequence shown here is derived from an EMBL/GenBank/DDBJ whole genome shotgun (WGS) entry which is preliminary data.</text>
</comment>
<dbReference type="InterPro" id="IPR002797">
    <property type="entry name" value="Polysacc_synth"/>
</dbReference>
<dbReference type="AlphaFoldDB" id="A0A7W3JLP6"/>
<keyword evidence="2" id="KW-1003">Cell membrane</keyword>
<feature type="transmembrane region" description="Helical" evidence="6">
    <location>
        <begin position="298"/>
        <end position="320"/>
    </location>
</feature>
<proteinExistence type="predicted"/>
<sequence>MASRESAVTPMPSIPRTGRSSLLANTAVLSATTLGVSAANYGLNVALARLLPPAEFGDANLAINLVLAAAVVAATLQLVSSKMIATHPESAAAVTRTLALIAGSIGLVVLLAFTAGAWVLADVLRTSTPWMFVVLGLGLPIYFMQAVYRGVLQGDLRISRLALSYGVEAAVRVVGAIALVWAGFGVVGACVAITLSFVASAAVVWRRRGADGNTQGRVPWLAVRAVALGATILLVGQVLINNGDLVLSKVFFDPVVAGLYASAALVGRAVFFLSWSVVQAVFPVAARASLPAVERRRAVLLAVGMVAVIGGVALVTVFFWSDTVSNVMFGSTYAGAASLLFPYVLATTLFALANLLGALGVATGRLAVPIVVLAGGALQTILLISLARTPEMMVWLQVIAMSVTALGAALFWTMSEKRLDKAL</sequence>
<dbReference type="InterPro" id="IPR050833">
    <property type="entry name" value="Poly_Biosynth_Transport"/>
</dbReference>
<feature type="transmembrane region" description="Helical" evidence="6">
    <location>
        <begin position="186"/>
        <end position="206"/>
    </location>
</feature>
<evidence type="ECO:0000256" key="5">
    <source>
        <dbReference type="ARBA" id="ARBA00023136"/>
    </source>
</evidence>
<feature type="transmembrane region" description="Helical" evidence="6">
    <location>
        <begin position="393"/>
        <end position="413"/>
    </location>
</feature>
<keyword evidence="5 6" id="KW-0472">Membrane</keyword>
<comment type="subcellular location">
    <subcellularLocation>
        <location evidence="1">Cell membrane</location>
        <topology evidence="1">Multi-pass membrane protein</topology>
    </subcellularLocation>
</comment>
<keyword evidence="8" id="KW-1185">Reference proteome</keyword>